<feature type="region of interest" description="Disordered" evidence="1">
    <location>
        <begin position="148"/>
        <end position="185"/>
    </location>
</feature>
<sequence length="497" mass="55975">MFEFESYLYAASDIEELDDLMDDHSSHVCSFSTGWQFIFKLPISFSDLRQLLPAELLELKFYIEDVFLLYNWIEAPDPFEAYMCLDDIDELLDMCGITADFTGVPHYIEFISRSDGLLSDSSSSDRYFSAQELPELEPEPKDAHHMYRLNCSTDGEPSNRPERATNEARSDSPQRHSSIHEKGNDRLERLPSDVKDYLLKLPGAISSNYFDGKSFVQTCTVAGACAFALITYVSLPQHLRGMRFEWKGKDLFHSIIPAPVLDFFAGLKTKEQAAVAQGDLYLLLTSRGYVLACQDKLPTDSPSCHTPRQEHIPMVTQAPGYDDWRLRLWLDLLAGLAENEYELYKRGKLWFEEHFDGDEQTGSSEVGRFVGYKIVYDPDAIDAHPLHTNRNPGARAVTGSKPKPSSDVPGDDKMCHLPAKQKRIPTSKSKQLESTPDELLENLKSIGLEGDVLAEKYHEISQRVHESRELKEQAKSQGPGKEVGTSSAASKEPNSAD</sequence>
<organism evidence="2 3">
    <name type="scientific">Corynespora cassiicola Philippines</name>
    <dbReference type="NCBI Taxonomy" id="1448308"/>
    <lineage>
        <taxon>Eukaryota</taxon>
        <taxon>Fungi</taxon>
        <taxon>Dikarya</taxon>
        <taxon>Ascomycota</taxon>
        <taxon>Pezizomycotina</taxon>
        <taxon>Dothideomycetes</taxon>
        <taxon>Pleosporomycetidae</taxon>
        <taxon>Pleosporales</taxon>
        <taxon>Corynesporascaceae</taxon>
        <taxon>Corynespora</taxon>
    </lineage>
</organism>
<dbReference type="Proteomes" id="UP000240883">
    <property type="component" value="Unassembled WGS sequence"/>
</dbReference>
<name>A0A2T2PAD8_CORCC</name>
<feature type="compositionally biased region" description="Polar residues" evidence="1">
    <location>
        <begin position="484"/>
        <end position="497"/>
    </location>
</feature>
<gene>
    <name evidence="2" type="ORF">BS50DRAFT_581154</name>
</gene>
<proteinExistence type="predicted"/>
<protein>
    <submittedName>
        <fullName evidence="2">Uncharacterized protein</fullName>
    </submittedName>
</protein>
<evidence type="ECO:0000256" key="1">
    <source>
        <dbReference type="SAM" id="MobiDB-lite"/>
    </source>
</evidence>
<keyword evidence="3" id="KW-1185">Reference proteome</keyword>
<dbReference type="EMBL" id="KZ678128">
    <property type="protein sequence ID" value="PSN74328.1"/>
    <property type="molecule type" value="Genomic_DNA"/>
</dbReference>
<reference evidence="2 3" key="1">
    <citation type="journal article" date="2018" name="Front. Microbiol.">
        <title>Genome-Wide Analysis of Corynespora cassiicola Leaf Fall Disease Putative Effectors.</title>
        <authorList>
            <person name="Lopez D."/>
            <person name="Ribeiro S."/>
            <person name="Label P."/>
            <person name="Fumanal B."/>
            <person name="Venisse J.S."/>
            <person name="Kohler A."/>
            <person name="de Oliveira R.R."/>
            <person name="Labutti K."/>
            <person name="Lipzen A."/>
            <person name="Lail K."/>
            <person name="Bauer D."/>
            <person name="Ohm R.A."/>
            <person name="Barry K.W."/>
            <person name="Spatafora J."/>
            <person name="Grigoriev I.V."/>
            <person name="Martin F.M."/>
            <person name="Pujade-Renaud V."/>
        </authorList>
    </citation>
    <scope>NUCLEOTIDE SEQUENCE [LARGE SCALE GENOMIC DNA]</scope>
    <source>
        <strain evidence="2 3">Philippines</strain>
    </source>
</reference>
<feature type="region of interest" description="Disordered" evidence="1">
    <location>
        <begin position="383"/>
        <end position="436"/>
    </location>
</feature>
<evidence type="ECO:0000313" key="2">
    <source>
        <dbReference type="EMBL" id="PSN74328.1"/>
    </source>
</evidence>
<dbReference type="AlphaFoldDB" id="A0A2T2PAD8"/>
<feature type="compositionally biased region" description="Basic and acidic residues" evidence="1">
    <location>
        <begin position="157"/>
        <end position="185"/>
    </location>
</feature>
<accession>A0A2T2PAD8</accession>
<feature type="region of interest" description="Disordered" evidence="1">
    <location>
        <begin position="463"/>
        <end position="497"/>
    </location>
</feature>
<evidence type="ECO:0000313" key="3">
    <source>
        <dbReference type="Proteomes" id="UP000240883"/>
    </source>
</evidence>
<feature type="compositionally biased region" description="Basic and acidic residues" evidence="1">
    <location>
        <begin position="463"/>
        <end position="474"/>
    </location>
</feature>